<evidence type="ECO:0000313" key="3">
    <source>
        <dbReference type="Proteomes" id="UP000539473"/>
    </source>
</evidence>
<dbReference type="Gene3D" id="3.40.50.300">
    <property type="entry name" value="P-loop containing nucleotide triphosphate hydrolases"/>
    <property type="match status" value="1"/>
</dbReference>
<dbReference type="SUPFAM" id="SSF52540">
    <property type="entry name" value="P-loop containing nucleoside triphosphate hydrolases"/>
    <property type="match status" value="1"/>
</dbReference>
<protein>
    <recommendedName>
        <fullName evidence="1">AAA+ ATPase domain-containing protein</fullName>
    </recommendedName>
</protein>
<name>A0A7W8KK75_9DEIO</name>
<organism evidence="2 3">
    <name type="scientific">Deinococcus metalli</name>
    <dbReference type="NCBI Taxonomy" id="1141878"/>
    <lineage>
        <taxon>Bacteria</taxon>
        <taxon>Thermotogati</taxon>
        <taxon>Deinococcota</taxon>
        <taxon>Deinococci</taxon>
        <taxon>Deinococcales</taxon>
        <taxon>Deinococcaceae</taxon>
        <taxon>Deinococcus</taxon>
    </lineage>
</organism>
<accession>A0A7W8KK75</accession>
<dbReference type="GO" id="GO:0016887">
    <property type="term" value="F:ATP hydrolysis activity"/>
    <property type="evidence" value="ECO:0007669"/>
    <property type="project" value="InterPro"/>
</dbReference>
<dbReference type="InterPro" id="IPR011704">
    <property type="entry name" value="ATPase_dyneun-rel_AAA"/>
</dbReference>
<gene>
    <name evidence="2" type="ORF">HNQ07_004235</name>
</gene>
<evidence type="ECO:0000259" key="1">
    <source>
        <dbReference type="SMART" id="SM00382"/>
    </source>
</evidence>
<dbReference type="EMBL" id="JACHFK010000015">
    <property type="protein sequence ID" value="MBB5378728.1"/>
    <property type="molecule type" value="Genomic_DNA"/>
</dbReference>
<feature type="domain" description="AAA+ ATPase" evidence="1">
    <location>
        <begin position="374"/>
        <end position="575"/>
    </location>
</feature>
<reference evidence="2 3" key="1">
    <citation type="submission" date="2020-08" db="EMBL/GenBank/DDBJ databases">
        <title>Genomic Encyclopedia of Type Strains, Phase IV (KMG-IV): sequencing the most valuable type-strain genomes for metagenomic binning, comparative biology and taxonomic classification.</title>
        <authorList>
            <person name="Goeker M."/>
        </authorList>
    </citation>
    <scope>NUCLEOTIDE SEQUENCE [LARGE SCALE GENOMIC DNA]</scope>
    <source>
        <strain evidence="2 3">DSM 27521</strain>
    </source>
</reference>
<comment type="caution">
    <text evidence="2">The sequence shown here is derived from an EMBL/GenBank/DDBJ whole genome shotgun (WGS) entry which is preliminary data.</text>
</comment>
<dbReference type="InterPro" id="IPR003593">
    <property type="entry name" value="AAA+_ATPase"/>
</dbReference>
<dbReference type="GO" id="GO:0005524">
    <property type="term" value="F:ATP binding"/>
    <property type="evidence" value="ECO:0007669"/>
    <property type="project" value="InterPro"/>
</dbReference>
<dbReference type="InterPro" id="IPR052934">
    <property type="entry name" value="Methyl-DNA_Rec/Restrict_Enz"/>
</dbReference>
<proteinExistence type="predicted"/>
<evidence type="ECO:0000313" key="2">
    <source>
        <dbReference type="EMBL" id="MBB5378728.1"/>
    </source>
</evidence>
<dbReference type="AlphaFoldDB" id="A0A7W8KK75"/>
<dbReference type="PANTHER" id="PTHR37291">
    <property type="entry name" value="5-METHYLCYTOSINE-SPECIFIC RESTRICTION ENZYME B"/>
    <property type="match status" value="1"/>
</dbReference>
<dbReference type="PANTHER" id="PTHR37291:SF1">
    <property type="entry name" value="TYPE IV METHYL-DIRECTED RESTRICTION ENZYME ECOKMCRB SUBUNIT"/>
    <property type="match status" value="1"/>
</dbReference>
<dbReference type="SMART" id="SM00382">
    <property type="entry name" value="AAA"/>
    <property type="match status" value="1"/>
</dbReference>
<sequence>MTEHAASAPPASATPPLFELVSAGVRASGFPQGKGFVVRAGSHARAEATPSFAGHNYFALRSSLISEGRLAKTDHLGRLTYTQDVVFDSVSAAAAVTLGRAQSGQVAWKEQITGQSYGDWRAGKAPGPVFQGLNTEPTFEWPPFFKALARKLLEFHELERHPALIRLLRQAEISVGHDESEELAIIDPFTFFSLVLKHKTDSRVHELFTFIGDKLGISEPAPASLTGVPWSNPMNAWFFPYRSKRKPDDLPTLWALARQAVDGTLEGPTFERALDIQQVGLPKLTQGLFWLNPDAFLPLNGIVVPYLDELGVSGATEVKTLADYEQVLEQARDLSPDFPALSYAAWVAAQEEGEVILPTDGATPEVKFRAPPGVPLNQILYGPPGTGKTYSVIDEALKILEPSFASSHSEKNQREARKARYDELAAEGRVTFMTFHQSFGYEDFIEGLKPVMKSGALAYELEDGLFLRAVRQAGGAVGDEEAEGTLRAHVLIIDEINRGNVSKVFGELITLLEEGKRAGAAEALTVQLPLSKRRLSVPQSLYVIGTMNTADRSLTQMDAALRRRFTFSAVWPDPSLLPKALEVEGGTLNLQAFLGTLNERIEERLSRDQMIGHAYLLGVQPTLEQVAGALRHKILPLLEEYFFEDWNSIREVLGDDQKTEQADQFIHVSGTGDGTGQRRRYTYNEEAFGRLSAFQGVYIQP</sequence>
<dbReference type="Pfam" id="PF07728">
    <property type="entry name" value="AAA_5"/>
    <property type="match status" value="1"/>
</dbReference>
<dbReference type="Proteomes" id="UP000539473">
    <property type="component" value="Unassembled WGS sequence"/>
</dbReference>
<dbReference type="InterPro" id="IPR027417">
    <property type="entry name" value="P-loop_NTPase"/>
</dbReference>
<dbReference type="RefSeq" id="WP_184115449.1">
    <property type="nucleotide sequence ID" value="NZ_BNAJ01000014.1"/>
</dbReference>